<dbReference type="Gene3D" id="3.30.1490.100">
    <property type="entry name" value="DNA polymerase, Y-family, little finger domain"/>
    <property type="match status" value="1"/>
</dbReference>
<evidence type="ECO:0000256" key="2">
    <source>
        <dbReference type="ARBA" id="ARBA00022763"/>
    </source>
</evidence>
<proteinExistence type="inferred from homology"/>
<keyword evidence="4" id="KW-0234">DNA repair</keyword>
<dbReference type="PANTHER" id="PTHR11076:SF34">
    <property type="entry name" value="PROTEIN UMUC"/>
    <property type="match status" value="1"/>
</dbReference>
<comment type="caution">
    <text evidence="7">The sequence shown here is derived from an EMBL/GenBank/DDBJ whole genome shotgun (WGS) entry which is preliminary data.</text>
</comment>
<dbReference type="InterPro" id="IPR043502">
    <property type="entry name" value="DNA/RNA_pol_sf"/>
</dbReference>
<dbReference type="Proteomes" id="UP000886881">
    <property type="component" value="Unassembled WGS sequence"/>
</dbReference>
<dbReference type="AlphaFoldDB" id="A0A9D1KHU2"/>
<name>A0A9D1KHU2_9BACT</name>
<evidence type="ECO:0000256" key="5">
    <source>
        <dbReference type="ARBA" id="ARBA00023236"/>
    </source>
</evidence>
<dbReference type="GO" id="GO:0003684">
    <property type="term" value="F:damaged DNA binding"/>
    <property type="evidence" value="ECO:0007669"/>
    <property type="project" value="InterPro"/>
</dbReference>
<evidence type="ECO:0000259" key="6">
    <source>
        <dbReference type="PROSITE" id="PS50173"/>
    </source>
</evidence>
<evidence type="ECO:0000313" key="7">
    <source>
        <dbReference type="EMBL" id="HIT47258.1"/>
    </source>
</evidence>
<evidence type="ECO:0000256" key="1">
    <source>
        <dbReference type="ARBA" id="ARBA00010945"/>
    </source>
</evidence>
<evidence type="ECO:0000256" key="4">
    <source>
        <dbReference type="ARBA" id="ARBA00023204"/>
    </source>
</evidence>
<keyword evidence="3" id="KW-0741">SOS mutagenesis</keyword>
<dbReference type="EMBL" id="DVLC01000102">
    <property type="protein sequence ID" value="HIT47258.1"/>
    <property type="molecule type" value="Genomic_DNA"/>
</dbReference>
<dbReference type="Pfam" id="PF00817">
    <property type="entry name" value="IMS"/>
    <property type="match status" value="1"/>
</dbReference>
<evidence type="ECO:0000256" key="3">
    <source>
        <dbReference type="ARBA" id="ARBA00023199"/>
    </source>
</evidence>
<dbReference type="InterPro" id="IPR043128">
    <property type="entry name" value="Rev_trsase/Diguanyl_cyclase"/>
</dbReference>
<dbReference type="GO" id="GO:0005829">
    <property type="term" value="C:cytosol"/>
    <property type="evidence" value="ECO:0007669"/>
    <property type="project" value="TreeGrafter"/>
</dbReference>
<dbReference type="Gene3D" id="3.30.70.270">
    <property type="match status" value="1"/>
</dbReference>
<dbReference type="InterPro" id="IPR050116">
    <property type="entry name" value="DNA_polymerase-Y"/>
</dbReference>
<keyword evidence="5" id="KW-0742">SOS response</keyword>
<dbReference type="GO" id="GO:0042276">
    <property type="term" value="P:error-prone translesion synthesis"/>
    <property type="evidence" value="ECO:0007669"/>
    <property type="project" value="TreeGrafter"/>
</dbReference>
<dbReference type="Pfam" id="PF13438">
    <property type="entry name" value="DUF4113"/>
    <property type="match status" value="1"/>
</dbReference>
<gene>
    <name evidence="7" type="ORF">IAC35_05315</name>
</gene>
<dbReference type="InterPro" id="IPR025188">
    <property type="entry name" value="DUF4113"/>
</dbReference>
<feature type="domain" description="UmuC" evidence="6">
    <location>
        <begin position="2"/>
        <end position="186"/>
    </location>
</feature>
<dbReference type="PANTHER" id="PTHR11076">
    <property type="entry name" value="DNA REPAIR POLYMERASE UMUC / TRANSFERASE FAMILY MEMBER"/>
    <property type="match status" value="1"/>
</dbReference>
<dbReference type="InterPro" id="IPR036775">
    <property type="entry name" value="DNA_pol_Y-fam_lit_finger_sf"/>
</dbReference>
<reference evidence="7" key="1">
    <citation type="submission" date="2020-10" db="EMBL/GenBank/DDBJ databases">
        <authorList>
            <person name="Gilroy R."/>
        </authorList>
    </citation>
    <scope>NUCLEOTIDE SEQUENCE</scope>
    <source>
        <strain evidence="7">ChiHecec2B26-709</strain>
    </source>
</reference>
<dbReference type="InterPro" id="IPR017961">
    <property type="entry name" value="DNA_pol_Y-fam_little_finger"/>
</dbReference>
<dbReference type="SUPFAM" id="SSF56672">
    <property type="entry name" value="DNA/RNA polymerases"/>
    <property type="match status" value="1"/>
</dbReference>
<dbReference type="PROSITE" id="PS50173">
    <property type="entry name" value="UMUC"/>
    <property type="match status" value="1"/>
</dbReference>
<dbReference type="GO" id="GO:0006281">
    <property type="term" value="P:DNA repair"/>
    <property type="evidence" value="ECO:0007669"/>
    <property type="project" value="UniProtKB-KW"/>
</dbReference>
<dbReference type="CDD" id="cd01700">
    <property type="entry name" value="PolY_Pol_V_umuC"/>
    <property type="match status" value="1"/>
</dbReference>
<keyword evidence="2" id="KW-0227">DNA damage</keyword>
<accession>A0A9D1KHU2</accession>
<organism evidence="7 8">
    <name type="scientific">Candidatus Cryptobacteroides merdipullorum</name>
    <dbReference type="NCBI Taxonomy" id="2840771"/>
    <lineage>
        <taxon>Bacteria</taxon>
        <taxon>Pseudomonadati</taxon>
        <taxon>Bacteroidota</taxon>
        <taxon>Bacteroidia</taxon>
        <taxon>Bacteroidales</taxon>
        <taxon>Candidatus Cryptobacteroides</taxon>
    </lineage>
</organism>
<dbReference type="Pfam" id="PF11799">
    <property type="entry name" value="IMS_C"/>
    <property type="match status" value="1"/>
</dbReference>
<dbReference type="InterPro" id="IPR001126">
    <property type="entry name" value="UmuC"/>
</dbReference>
<dbReference type="GO" id="GO:0003887">
    <property type="term" value="F:DNA-directed DNA polymerase activity"/>
    <property type="evidence" value="ECO:0007669"/>
    <property type="project" value="TreeGrafter"/>
</dbReference>
<evidence type="ECO:0000313" key="8">
    <source>
        <dbReference type="Proteomes" id="UP000886881"/>
    </source>
</evidence>
<dbReference type="Gene3D" id="1.10.150.20">
    <property type="entry name" value="5' to 3' exonuclease, C-terminal subdomain"/>
    <property type="match status" value="1"/>
</dbReference>
<reference evidence="7" key="2">
    <citation type="journal article" date="2021" name="PeerJ">
        <title>Extensive microbial diversity within the chicken gut microbiome revealed by metagenomics and culture.</title>
        <authorList>
            <person name="Gilroy R."/>
            <person name="Ravi A."/>
            <person name="Getino M."/>
            <person name="Pursley I."/>
            <person name="Horton D.L."/>
            <person name="Alikhan N.F."/>
            <person name="Baker D."/>
            <person name="Gharbi K."/>
            <person name="Hall N."/>
            <person name="Watson M."/>
            <person name="Adriaenssens E.M."/>
            <person name="Foster-Nyarko E."/>
            <person name="Jarju S."/>
            <person name="Secka A."/>
            <person name="Antonio M."/>
            <person name="Oren A."/>
            <person name="Chaudhuri R.R."/>
            <person name="La Ragione R."/>
            <person name="Hildebrand F."/>
            <person name="Pallen M.J."/>
        </authorList>
    </citation>
    <scope>NUCLEOTIDE SEQUENCE</scope>
    <source>
        <strain evidence="7">ChiHecec2B26-709</strain>
    </source>
</reference>
<dbReference type="Gene3D" id="3.40.1170.60">
    <property type="match status" value="1"/>
</dbReference>
<dbReference type="SUPFAM" id="SSF100879">
    <property type="entry name" value="Lesion bypass DNA polymerase (Y-family), little finger domain"/>
    <property type="match status" value="1"/>
</dbReference>
<sequence length="422" mass="47247">MFALVDCNNFFVSCERVFQPQLEGRAVVVLSNNDGCVVARSNEAKALGIKMGTPFFKIRGMTDSGRVLVRSSNYKLYGDMSSRVMKILRNTVPDVEVYSIDEAFMLLGEMKPEQYMSLCRETVAKIRRWTGIPVSIGLAPTRTLAKMASHFAKRYPAYRGVCAIDSPEKRAKALELTPIRDVWGIGWRGAPKLESAGVRSAADLTARPEEWVYRNMGIGGVRTWRELQGIPCINRELEERKQSICTSRSFADMISDREELASRVSDFAAACARKLRKENSVAGKVTVFLGTNRFREDLPQYNPAGEIELDPPANSTQEIVSAALAVLNRIYSPGFSYKRAGVTVGDTGSSHLVQAALFEQEDERLKREKSSTLSDLMDSINSREENLLRLGAQRPGHYADGIRREHCSKLYSTDWNDLLEIH</sequence>
<dbReference type="GO" id="GO:0009432">
    <property type="term" value="P:SOS response"/>
    <property type="evidence" value="ECO:0007669"/>
    <property type="project" value="UniProtKB-KW"/>
</dbReference>
<comment type="similarity">
    <text evidence="1">Belongs to the DNA polymerase type-Y family.</text>
</comment>
<protein>
    <submittedName>
        <fullName evidence="7">Y-family DNA polymerase</fullName>
    </submittedName>
</protein>